<feature type="compositionally biased region" description="Basic and acidic residues" evidence="1">
    <location>
        <begin position="260"/>
        <end position="271"/>
    </location>
</feature>
<dbReference type="GeneID" id="40333625"/>
<keyword evidence="4" id="KW-1185">Reference proteome</keyword>
<gene>
    <name evidence="3" type="ORF">TraAM80_09692</name>
</gene>
<evidence type="ECO:0000313" key="4">
    <source>
        <dbReference type="Proteomes" id="UP000283634"/>
    </source>
</evidence>
<accession>A0A3R7R655</accession>
<dbReference type="RefSeq" id="XP_029233772.1">
    <property type="nucleotide sequence ID" value="XM_029386360.1"/>
</dbReference>
<feature type="compositionally biased region" description="Polar residues" evidence="1">
    <location>
        <begin position="91"/>
        <end position="110"/>
    </location>
</feature>
<dbReference type="EMBL" id="MKGL01000658">
    <property type="protein sequence ID" value="RNE96659.1"/>
    <property type="molecule type" value="Genomic_DNA"/>
</dbReference>
<feature type="compositionally biased region" description="Pro residues" evidence="1">
    <location>
        <begin position="226"/>
        <end position="239"/>
    </location>
</feature>
<name>A0A3R7R655_TRYRA</name>
<keyword evidence="2" id="KW-0732">Signal</keyword>
<feature type="signal peptide" evidence="2">
    <location>
        <begin position="1"/>
        <end position="21"/>
    </location>
</feature>
<feature type="chain" id="PRO_5018566359" description="Mucin-associated surface protein (MASP)" evidence="2">
    <location>
        <begin position="22"/>
        <end position="371"/>
    </location>
</feature>
<sequence>MAGRVLLVCALCALCCGGGVGAWGGGYCTESDWRDLRAVARDMSEAEIEGQYCGRKPEFVQRLRASLQGETEERQDGKANTVTDTDEKAQQETQNEQRSTGAPGVSQTDGAHSKRGGDSGRGQSLELKQVSPPGKDGAGSTSQSGGSTSPTEDGATRTDKTVSLPVPASQPATQSAEGQKRDVGEPTTSVSSPPTKENMNVGGSGERKEKPKGIAAEQQQKAAASPPSPPATPNAPTPPTGQSGEAEEKTTSADGQSKANEGKGGEARVEDVTQNTQTTVVGGHAGATQQNSPAVGGGAASGEAERRAVDDAAKGGVEGTTAAPATISVGTNAAKPVPGDSDGGSAASHCTSPVALLLLLACAVAAAMAAA</sequence>
<evidence type="ECO:0008006" key="5">
    <source>
        <dbReference type="Google" id="ProtNLM"/>
    </source>
</evidence>
<organism evidence="3 4">
    <name type="scientific">Trypanosoma rangeli</name>
    <dbReference type="NCBI Taxonomy" id="5698"/>
    <lineage>
        <taxon>Eukaryota</taxon>
        <taxon>Discoba</taxon>
        <taxon>Euglenozoa</taxon>
        <taxon>Kinetoplastea</taxon>
        <taxon>Metakinetoplastina</taxon>
        <taxon>Trypanosomatida</taxon>
        <taxon>Trypanosomatidae</taxon>
        <taxon>Trypanosoma</taxon>
        <taxon>Herpetosoma</taxon>
    </lineage>
</organism>
<evidence type="ECO:0000313" key="3">
    <source>
        <dbReference type="EMBL" id="RNE96659.1"/>
    </source>
</evidence>
<protein>
    <recommendedName>
        <fullName evidence="5">Mucin-associated surface protein (MASP)</fullName>
    </recommendedName>
</protein>
<feature type="compositionally biased region" description="Low complexity" evidence="1">
    <location>
        <begin position="139"/>
        <end position="151"/>
    </location>
</feature>
<feature type="compositionally biased region" description="Polar residues" evidence="1">
    <location>
        <begin position="186"/>
        <end position="198"/>
    </location>
</feature>
<reference evidence="3 4" key="1">
    <citation type="journal article" date="2018" name="BMC Genomics">
        <title>Genomic comparison of Trypanosoma conorhini and Trypanosoma rangeli to Trypanosoma cruzi strains of high and low virulence.</title>
        <authorList>
            <person name="Bradwell K.R."/>
            <person name="Koparde V.N."/>
            <person name="Matveyev A.V."/>
            <person name="Serrano M.G."/>
            <person name="Alves J.M."/>
            <person name="Parikh H."/>
            <person name="Huang B."/>
            <person name="Lee V."/>
            <person name="Espinosa-Alvarez O."/>
            <person name="Ortiz P.A."/>
            <person name="Costa-Martins A.G."/>
            <person name="Teixeira M.M."/>
            <person name="Buck G.A."/>
        </authorList>
    </citation>
    <scope>NUCLEOTIDE SEQUENCE [LARGE SCALE GENOMIC DNA]</scope>
    <source>
        <strain evidence="3 4">AM80</strain>
    </source>
</reference>
<feature type="region of interest" description="Disordered" evidence="1">
    <location>
        <begin position="67"/>
        <end position="348"/>
    </location>
</feature>
<proteinExistence type="predicted"/>
<dbReference type="AlphaFoldDB" id="A0A3R7R655"/>
<feature type="compositionally biased region" description="Basic and acidic residues" evidence="1">
    <location>
        <begin position="303"/>
        <end position="313"/>
    </location>
</feature>
<comment type="caution">
    <text evidence="3">The sequence shown here is derived from an EMBL/GenBank/DDBJ whole genome shotgun (WGS) entry which is preliminary data.</text>
</comment>
<dbReference type="Proteomes" id="UP000283634">
    <property type="component" value="Unassembled WGS sequence"/>
</dbReference>
<feature type="compositionally biased region" description="Low complexity" evidence="1">
    <location>
        <begin position="272"/>
        <end position="281"/>
    </location>
</feature>
<evidence type="ECO:0000256" key="1">
    <source>
        <dbReference type="SAM" id="MobiDB-lite"/>
    </source>
</evidence>
<evidence type="ECO:0000256" key="2">
    <source>
        <dbReference type="SAM" id="SignalP"/>
    </source>
</evidence>